<feature type="transmembrane region" description="Helical" evidence="6">
    <location>
        <begin position="246"/>
        <end position="274"/>
    </location>
</feature>
<dbReference type="Gene3D" id="1.20.1110.10">
    <property type="entry name" value="Calcium-transporting ATPase, transmembrane domain"/>
    <property type="match status" value="1"/>
</dbReference>
<dbReference type="InterPro" id="IPR018303">
    <property type="entry name" value="ATPase_P-typ_P_site"/>
</dbReference>
<feature type="transmembrane region" description="Helical" evidence="6">
    <location>
        <begin position="211"/>
        <end position="234"/>
    </location>
</feature>
<feature type="transmembrane region" description="Helical" evidence="6">
    <location>
        <begin position="654"/>
        <end position="678"/>
    </location>
</feature>
<evidence type="ECO:0000256" key="4">
    <source>
        <dbReference type="ARBA" id="ARBA00022989"/>
    </source>
</evidence>
<dbReference type="RefSeq" id="WP_074883638.1">
    <property type="nucleotide sequence ID" value="NZ_FOXO01000002.1"/>
</dbReference>
<organism evidence="8 9">
    <name type="scientific">Butyrivibrio proteoclasticus</name>
    <dbReference type="NCBI Taxonomy" id="43305"/>
    <lineage>
        <taxon>Bacteria</taxon>
        <taxon>Bacillati</taxon>
        <taxon>Bacillota</taxon>
        <taxon>Clostridia</taxon>
        <taxon>Lachnospirales</taxon>
        <taxon>Lachnospiraceae</taxon>
        <taxon>Butyrivibrio</taxon>
    </lineage>
</organism>
<reference evidence="9" key="1">
    <citation type="submission" date="2016-10" db="EMBL/GenBank/DDBJ databases">
        <authorList>
            <person name="Varghese N."/>
            <person name="Submissions S."/>
        </authorList>
    </citation>
    <scope>NUCLEOTIDE SEQUENCE [LARGE SCALE GENOMIC DNA]</scope>
    <source>
        <strain evidence="9">P18</strain>
    </source>
</reference>
<evidence type="ECO:0000256" key="6">
    <source>
        <dbReference type="SAM" id="Phobius"/>
    </source>
</evidence>
<feature type="transmembrane region" description="Helical" evidence="6">
    <location>
        <begin position="41"/>
        <end position="59"/>
    </location>
</feature>
<evidence type="ECO:0000256" key="5">
    <source>
        <dbReference type="ARBA" id="ARBA00023136"/>
    </source>
</evidence>
<dbReference type="SUPFAM" id="SSF56784">
    <property type="entry name" value="HAD-like"/>
    <property type="match status" value="1"/>
</dbReference>
<dbReference type="PROSITE" id="PS00154">
    <property type="entry name" value="ATPASE_E1_E2"/>
    <property type="match status" value="1"/>
</dbReference>
<dbReference type="InterPro" id="IPR036412">
    <property type="entry name" value="HAD-like_sf"/>
</dbReference>
<evidence type="ECO:0000313" key="8">
    <source>
        <dbReference type="EMBL" id="SFP46745.1"/>
    </source>
</evidence>
<feature type="transmembrane region" description="Helical" evidence="6">
    <location>
        <begin position="624"/>
        <end position="642"/>
    </location>
</feature>
<dbReference type="SFLD" id="SFLDF00027">
    <property type="entry name" value="p-type_atpase"/>
    <property type="match status" value="1"/>
</dbReference>
<dbReference type="Gene3D" id="3.40.50.1000">
    <property type="entry name" value="HAD superfamily/HAD-like"/>
    <property type="match status" value="1"/>
</dbReference>
<dbReference type="InterPro" id="IPR044492">
    <property type="entry name" value="P_typ_ATPase_HD_dom"/>
</dbReference>
<name>A0A1I5QKK1_9FIRM</name>
<feature type="domain" description="P-type ATPase A" evidence="7">
    <location>
        <begin position="96"/>
        <end position="191"/>
    </location>
</feature>
<dbReference type="EMBL" id="FOXO01000002">
    <property type="protein sequence ID" value="SFP46745.1"/>
    <property type="molecule type" value="Genomic_DNA"/>
</dbReference>
<proteinExistence type="predicted"/>
<evidence type="ECO:0000313" key="9">
    <source>
        <dbReference type="Proteomes" id="UP000182624"/>
    </source>
</evidence>
<dbReference type="SFLD" id="SFLDG00002">
    <property type="entry name" value="C1.7:_P-type_atpase_like"/>
    <property type="match status" value="1"/>
</dbReference>
<evidence type="ECO:0000256" key="3">
    <source>
        <dbReference type="ARBA" id="ARBA00022967"/>
    </source>
</evidence>
<evidence type="ECO:0000256" key="2">
    <source>
        <dbReference type="ARBA" id="ARBA00022692"/>
    </source>
</evidence>
<feature type="transmembrane region" description="Helical" evidence="6">
    <location>
        <begin position="716"/>
        <end position="735"/>
    </location>
</feature>
<dbReference type="SUPFAM" id="SSF81653">
    <property type="entry name" value="Calcium ATPase, transduction domain A"/>
    <property type="match status" value="1"/>
</dbReference>
<sequence length="784" mass="85887">MDNTNYGLSSAKAKELFVSGKGNIQVDNTAKTTVDIIKENVFTYFNLIFFIMAILLILSGAFNSLTFLPIIVCNSLIGIFQEIKAKKVLDKLKVINQSKAVVIRDGEETSIPIDKLVVGDYVVLSSGNQICADAIVVEGEVSVNEALLTGEADEISKGIDSELMSGSFVVSGKCIAKLTKVGADSYISKLMLKAKNMTKASKSEMVKAIDYIVAAAGLLIIPIGIALFCQSVFIQGNSFSESIPSIVAALIGMIPEGLYLLLSITLGLSTVRLAKKKVMLHDMRSIETLAHVDTICVDKTGTITDNDMLVAEAILSSGSREDKQLLDTYCNLLSEYLGCLPDDNITMHALEEYFGFTTSRSCVSFQPFSSKYKYSSVEFDDARYVLGAPEFLLKGEMSSYQDMIECYAKKGLRVLCFAQYDGETGDVLDGRLTHPLLFITLKNPIREAAFETFKYFDKQGVDVKVISGDNPVTVSEVAKNAGVKNYDKYVDASTLDDSDIPKAVREYSVFGRVSPEQKQKIVKALKKDGHIVAMTGDGVNDILAMKNADCSVAMASGSEAAVQAAQVVLLDSDFSHMPKIVAEGRRDINNIERTATLFLVKNIFSLLLAVFSIINVLVYPLQPSQITIVSLVNIGIPGFFLAMEPNNKKIEGHFLFKVLLKAMPAALTDFFAIAALVVFSNTFGVEQTDVSVAATFLLAIVGFIILANISSPLNNYRLKVIIGCMIVFVLGAIFFNDLFSISYVSKPCIMLFVLFAIATEPFMRYLTKLFRFIELKFQIIFLKK</sequence>
<dbReference type="GO" id="GO:0016887">
    <property type="term" value="F:ATP hydrolysis activity"/>
    <property type="evidence" value="ECO:0007669"/>
    <property type="project" value="InterPro"/>
</dbReference>
<keyword evidence="4 6" id="KW-1133">Transmembrane helix</keyword>
<feature type="transmembrane region" description="Helical" evidence="6">
    <location>
        <begin position="741"/>
        <end position="763"/>
    </location>
</feature>
<dbReference type="PRINTS" id="PR00120">
    <property type="entry name" value="HATPASE"/>
</dbReference>
<dbReference type="Pfam" id="PF00702">
    <property type="entry name" value="Hydrolase"/>
    <property type="match status" value="1"/>
</dbReference>
<dbReference type="SFLD" id="SFLDS00003">
    <property type="entry name" value="Haloacid_Dehalogenase"/>
    <property type="match status" value="1"/>
</dbReference>
<gene>
    <name evidence="8" type="ORF">SAMN04487928_102175</name>
</gene>
<feature type="transmembrane region" description="Helical" evidence="6">
    <location>
        <begin position="65"/>
        <end position="83"/>
    </location>
</feature>
<dbReference type="SUPFAM" id="SSF81665">
    <property type="entry name" value="Calcium ATPase, transmembrane domain M"/>
    <property type="match status" value="1"/>
</dbReference>
<feature type="transmembrane region" description="Helical" evidence="6">
    <location>
        <begin position="595"/>
        <end position="618"/>
    </location>
</feature>
<keyword evidence="9" id="KW-1185">Reference proteome</keyword>
<dbReference type="NCBIfam" id="TIGR01494">
    <property type="entry name" value="ATPase_P-type"/>
    <property type="match status" value="2"/>
</dbReference>
<dbReference type="InterPro" id="IPR059000">
    <property type="entry name" value="ATPase_P-type_domA"/>
</dbReference>
<keyword evidence="3" id="KW-1278">Translocase</keyword>
<protein>
    <submittedName>
        <fullName evidence="8">Cation-transporting ATPase E</fullName>
    </submittedName>
</protein>
<dbReference type="Proteomes" id="UP000182624">
    <property type="component" value="Unassembled WGS sequence"/>
</dbReference>
<dbReference type="GO" id="GO:0005524">
    <property type="term" value="F:ATP binding"/>
    <property type="evidence" value="ECO:0007669"/>
    <property type="project" value="InterPro"/>
</dbReference>
<keyword evidence="2 6" id="KW-0812">Transmembrane</keyword>
<accession>A0A1I5QKK1</accession>
<dbReference type="AlphaFoldDB" id="A0A1I5QKK1"/>
<dbReference type="InterPro" id="IPR001757">
    <property type="entry name" value="P_typ_ATPase"/>
</dbReference>
<dbReference type="PANTHER" id="PTHR42861">
    <property type="entry name" value="CALCIUM-TRANSPORTING ATPASE"/>
    <property type="match status" value="1"/>
</dbReference>
<evidence type="ECO:0000259" key="7">
    <source>
        <dbReference type="Pfam" id="PF00122"/>
    </source>
</evidence>
<evidence type="ECO:0000256" key="1">
    <source>
        <dbReference type="ARBA" id="ARBA00004141"/>
    </source>
</evidence>
<dbReference type="Pfam" id="PF00122">
    <property type="entry name" value="E1-E2_ATPase"/>
    <property type="match status" value="1"/>
</dbReference>
<dbReference type="InterPro" id="IPR023214">
    <property type="entry name" value="HAD_sf"/>
</dbReference>
<dbReference type="GO" id="GO:0016020">
    <property type="term" value="C:membrane"/>
    <property type="evidence" value="ECO:0007669"/>
    <property type="project" value="UniProtKB-SubCell"/>
</dbReference>
<dbReference type="InterPro" id="IPR023298">
    <property type="entry name" value="ATPase_P-typ_TM_dom_sf"/>
</dbReference>
<keyword evidence="5 6" id="KW-0472">Membrane</keyword>
<dbReference type="InterPro" id="IPR023299">
    <property type="entry name" value="ATPase_P-typ_cyto_dom_N"/>
</dbReference>
<feature type="transmembrane region" description="Helical" evidence="6">
    <location>
        <begin position="690"/>
        <end position="709"/>
    </location>
</feature>
<dbReference type="OrthoDB" id="9760364at2"/>
<dbReference type="Gene3D" id="2.70.150.10">
    <property type="entry name" value="Calcium-transporting ATPase, cytoplasmic transduction domain A"/>
    <property type="match status" value="1"/>
</dbReference>
<dbReference type="PRINTS" id="PR00119">
    <property type="entry name" value="CATATPASE"/>
</dbReference>
<dbReference type="InterPro" id="IPR008250">
    <property type="entry name" value="ATPase_P-typ_transduc_dom_A_sf"/>
</dbReference>
<dbReference type="Gene3D" id="3.40.1110.10">
    <property type="entry name" value="Calcium-transporting ATPase, cytoplasmic domain N"/>
    <property type="match status" value="1"/>
</dbReference>
<comment type="subcellular location">
    <subcellularLocation>
        <location evidence="1">Membrane</location>
        <topology evidence="1">Multi-pass membrane protein</topology>
    </subcellularLocation>
</comment>